<dbReference type="Pfam" id="PF02687">
    <property type="entry name" value="FtsX"/>
    <property type="match status" value="1"/>
</dbReference>
<dbReference type="Proteomes" id="UP000305675">
    <property type="component" value="Unassembled WGS sequence"/>
</dbReference>
<keyword evidence="2" id="KW-1003">Cell membrane</keyword>
<evidence type="ECO:0000313" key="10">
    <source>
        <dbReference type="EMBL" id="TKB51697.1"/>
    </source>
</evidence>
<accession>A0A4U1BJH3</accession>
<dbReference type="InterPro" id="IPR025857">
    <property type="entry name" value="MacB_PCD"/>
</dbReference>
<dbReference type="GO" id="GO:0022857">
    <property type="term" value="F:transmembrane transporter activity"/>
    <property type="evidence" value="ECO:0007669"/>
    <property type="project" value="TreeGrafter"/>
</dbReference>
<keyword evidence="3 7" id="KW-0812">Transmembrane</keyword>
<evidence type="ECO:0000256" key="6">
    <source>
        <dbReference type="ARBA" id="ARBA00038076"/>
    </source>
</evidence>
<name>A0A4U1BJH3_9GAMM</name>
<evidence type="ECO:0000313" key="11">
    <source>
        <dbReference type="Proteomes" id="UP000305675"/>
    </source>
</evidence>
<feature type="transmembrane region" description="Helical" evidence="7">
    <location>
        <begin position="275"/>
        <end position="299"/>
    </location>
</feature>
<dbReference type="AlphaFoldDB" id="A0A4U1BJH3"/>
<feature type="transmembrane region" description="Helical" evidence="7">
    <location>
        <begin position="360"/>
        <end position="379"/>
    </location>
</feature>
<feature type="domain" description="MacB-like periplasmic core" evidence="9">
    <location>
        <begin position="25"/>
        <end position="240"/>
    </location>
</feature>
<dbReference type="RefSeq" id="WP_136864786.1">
    <property type="nucleotide sequence ID" value="NZ_SWCJ01000018.1"/>
</dbReference>
<feature type="domain" description="ABC3 transporter permease C-terminal" evidence="8">
    <location>
        <begin position="278"/>
        <end position="390"/>
    </location>
</feature>
<evidence type="ECO:0000256" key="2">
    <source>
        <dbReference type="ARBA" id="ARBA00022475"/>
    </source>
</evidence>
<reference evidence="10 11" key="1">
    <citation type="submission" date="2019-04" db="EMBL/GenBank/DDBJ databases">
        <authorList>
            <person name="Hwang J.C."/>
        </authorList>
    </citation>
    <scope>NUCLEOTIDE SEQUENCE [LARGE SCALE GENOMIC DNA]</scope>
    <source>
        <strain evidence="10 11">IMCC35002</strain>
    </source>
</reference>
<proteinExistence type="inferred from homology"/>
<keyword evidence="11" id="KW-1185">Reference proteome</keyword>
<comment type="subcellular location">
    <subcellularLocation>
        <location evidence="1">Cell membrane</location>
        <topology evidence="1">Multi-pass membrane protein</topology>
    </subcellularLocation>
</comment>
<feature type="transmembrane region" description="Helical" evidence="7">
    <location>
        <begin position="319"/>
        <end position="345"/>
    </location>
</feature>
<evidence type="ECO:0000256" key="5">
    <source>
        <dbReference type="ARBA" id="ARBA00023136"/>
    </source>
</evidence>
<evidence type="ECO:0000256" key="1">
    <source>
        <dbReference type="ARBA" id="ARBA00004651"/>
    </source>
</evidence>
<evidence type="ECO:0000259" key="9">
    <source>
        <dbReference type="Pfam" id="PF12704"/>
    </source>
</evidence>
<sequence length="397" mass="43349">MLELRPMLSAMLRNKVGPILIILQLALTLAIVANAAFIIVERLALMKLPSGVAESEVLSFTVIENDPSINIGNQRRADIESLKAIPGVISASAVNQIPLSDSGNSSSLMRSEEAHETEANVAHYWGDINQVSALGLKIIEGRDFTSDDFVDEGFPTSLIISKATADWFFPNGSAIGNTLYTSGRTLTVVGVVERLQSPWKEHRNTFMSLMLPMEMDTEKLTRFVVRAEANQREAVLAQLSEVMLKRVRNRVVNQFETFDMTRKEAYAADNGMAKVLMAIIVLLLIVTALGVVGLASYSVNQRRKQVGTRRALGATHWQILRFFLLENAMLCLGGITIGCIAALSLSRWLASHYQVTSLPLSYLVITALGLLVLGQLAVASPAIRASRISPALATRSI</sequence>
<protein>
    <submittedName>
        <fullName evidence="10">FtsX-like permease family protein</fullName>
    </submittedName>
</protein>
<dbReference type="OrthoDB" id="9770036at2"/>
<comment type="similarity">
    <text evidence="6">Belongs to the ABC-4 integral membrane protein family.</text>
</comment>
<evidence type="ECO:0000256" key="7">
    <source>
        <dbReference type="SAM" id="Phobius"/>
    </source>
</evidence>
<organism evidence="10 11">
    <name type="scientific">Ferrimonas aestuarii</name>
    <dbReference type="NCBI Taxonomy" id="2569539"/>
    <lineage>
        <taxon>Bacteria</taxon>
        <taxon>Pseudomonadati</taxon>
        <taxon>Pseudomonadota</taxon>
        <taxon>Gammaproteobacteria</taxon>
        <taxon>Alteromonadales</taxon>
        <taxon>Ferrimonadaceae</taxon>
        <taxon>Ferrimonas</taxon>
    </lineage>
</organism>
<gene>
    <name evidence="10" type="ORF">FCL42_17820</name>
</gene>
<dbReference type="InterPro" id="IPR050250">
    <property type="entry name" value="Macrolide_Exporter_MacB"/>
</dbReference>
<evidence type="ECO:0000259" key="8">
    <source>
        <dbReference type="Pfam" id="PF02687"/>
    </source>
</evidence>
<dbReference type="GO" id="GO:0005886">
    <property type="term" value="C:plasma membrane"/>
    <property type="evidence" value="ECO:0007669"/>
    <property type="project" value="UniProtKB-SubCell"/>
</dbReference>
<dbReference type="Pfam" id="PF12704">
    <property type="entry name" value="MacB_PCD"/>
    <property type="match status" value="1"/>
</dbReference>
<dbReference type="PANTHER" id="PTHR30572:SF4">
    <property type="entry name" value="ABC TRANSPORTER PERMEASE YTRF"/>
    <property type="match status" value="1"/>
</dbReference>
<dbReference type="PANTHER" id="PTHR30572">
    <property type="entry name" value="MEMBRANE COMPONENT OF TRANSPORTER-RELATED"/>
    <property type="match status" value="1"/>
</dbReference>
<dbReference type="EMBL" id="SWCJ01000018">
    <property type="protein sequence ID" value="TKB51697.1"/>
    <property type="molecule type" value="Genomic_DNA"/>
</dbReference>
<keyword evidence="5 7" id="KW-0472">Membrane</keyword>
<comment type="caution">
    <text evidence="10">The sequence shown here is derived from an EMBL/GenBank/DDBJ whole genome shotgun (WGS) entry which is preliminary data.</text>
</comment>
<dbReference type="InterPro" id="IPR003838">
    <property type="entry name" value="ABC3_permease_C"/>
</dbReference>
<keyword evidence="4 7" id="KW-1133">Transmembrane helix</keyword>
<evidence type="ECO:0000256" key="4">
    <source>
        <dbReference type="ARBA" id="ARBA00022989"/>
    </source>
</evidence>
<evidence type="ECO:0000256" key="3">
    <source>
        <dbReference type="ARBA" id="ARBA00022692"/>
    </source>
</evidence>